<dbReference type="Pfam" id="PF07690">
    <property type="entry name" value="MFS_1"/>
    <property type="match status" value="1"/>
</dbReference>
<sequence length="402" mass="42345">MPRIQRRTREYQLVTLALFLGALSIYASLYVTQPILPLLSADFGITPAQASLSVSTATISMAISQVLVGPVADSLGRKPIMTVAVLATGVIGLVASRTVAFGPFLFTRFLQGLVMAGLPATAMAYLAEEIDPQHLGAAMGLYISGNSLGGLGGRIISGSVAEFWGWRGAVAAIGVVSLVCALWFARALPPSRNFRAQPLQLRRLVHSLFGAVRDPLLRALYLVGFMAMGSFVALYNYVSYHLMAPPYSLSAALMGWIFLLYLAGTFSSALMGRLSDQYGRAPMLALSLGIELAGAAIALAGPLLVKIGGIAVFTFGFFGAHSIASSWVGQRARHDKGAASALYLFTYYMGASIAGTVAGLFWMRFGWPGVVGFIACLLATAVGLAALARKLSAGTETVSTID</sequence>
<dbReference type="AlphaFoldDB" id="A0A953LFA1"/>
<dbReference type="PROSITE" id="PS50850">
    <property type="entry name" value="MFS"/>
    <property type="match status" value="1"/>
</dbReference>
<evidence type="ECO:0000313" key="10">
    <source>
        <dbReference type="EMBL" id="MBY6277370.1"/>
    </source>
</evidence>
<keyword evidence="3" id="KW-0813">Transport</keyword>
<dbReference type="SUPFAM" id="SSF103473">
    <property type="entry name" value="MFS general substrate transporter"/>
    <property type="match status" value="1"/>
</dbReference>
<keyword evidence="5 8" id="KW-0812">Transmembrane</keyword>
<dbReference type="RefSeq" id="WP_273380573.1">
    <property type="nucleotide sequence ID" value="NZ_PIUK01000170.1"/>
</dbReference>
<dbReference type="CDD" id="cd17324">
    <property type="entry name" value="MFS_NepI_like"/>
    <property type="match status" value="1"/>
</dbReference>
<feature type="transmembrane region" description="Helical" evidence="8">
    <location>
        <begin position="50"/>
        <end position="68"/>
    </location>
</feature>
<gene>
    <name evidence="10" type="ORF">CWE10_14380</name>
</gene>
<keyword evidence="4" id="KW-1003">Cell membrane</keyword>
<comment type="subcellular location">
    <subcellularLocation>
        <location evidence="1">Cell membrane</location>
        <topology evidence="1">Multi-pass membrane protein</topology>
    </subcellularLocation>
</comment>
<protein>
    <submittedName>
        <fullName evidence="10">MFS transporter</fullName>
    </submittedName>
</protein>
<dbReference type="InterPro" id="IPR011701">
    <property type="entry name" value="MFS"/>
</dbReference>
<organism evidence="10 11">
    <name type="scientific">Symbiobacterium thermophilum</name>
    <dbReference type="NCBI Taxonomy" id="2734"/>
    <lineage>
        <taxon>Bacteria</taxon>
        <taxon>Bacillati</taxon>
        <taxon>Bacillota</taxon>
        <taxon>Clostridia</taxon>
        <taxon>Eubacteriales</taxon>
        <taxon>Symbiobacteriaceae</taxon>
        <taxon>Symbiobacterium</taxon>
    </lineage>
</organism>
<proteinExistence type="inferred from homology"/>
<comment type="similarity">
    <text evidence="2">Belongs to the major facilitator superfamily.</text>
</comment>
<feature type="domain" description="Major facilitator superfamily (MFS) profile" evidence="9">
    <location>
        <begin position="14"/>
        <end position="393"/>
    </location>
</feature>
<dbReference type="EMBL" id="PIUK01000170">
    <property type="protein sequence ID" value="MBY6277370.1"/>
    <property type="molecule type" value="Genomic_DNA"/>
</dbReference>
<feature type="transmembrane region" description="Helical" evidence="8">
    <location>
        <begin position="139"/>
        <end position="157"/>
    </location>
</feature>
<evidence type="ECO:0000256" key="6">
    <source>
        <dbReference type="ARBA" id="ARBA00022989"/>
    </source>
</evidence>
<feature type="transmembrane region" description="Helical" evidence="8">
    <location>
        <begin position="283"/>
        <end position="304"/>
    </location>
</feature>
<dbReference type="InterPro" id="IPR005829">
    <property type="entry name" value="Sugar_transporter_CS"/>
</dbReference>
<dbReference type="PRINTS" id="PR01036">
    <property type="entry name" value="TCRTETB"/>
</dbReference>
<feature type="transmembrane region" description="Helical" evidence="8">
    <location>
        <begin position="250"/>
        <end position="271"/>
    </location>
</feature>
<dbReference type="PROSITE" id="PS00216">
    <property type="entry name" value="SUGAR_TRANSPORT_1"/>
    <property type="match status" value="1"/>
</dbReference>
<feature type="transmembrane region" description="Helical" evidence="8">
    <location>
        <begin position="341"/>
        <end position="363"/>
    </location>
</feature>
<dbReference type="GO" id="GO:0022857">
    <property type="term" value="F:transmembrane transporter activity"/>
    <property type="evidence" value="ECO:0007669"/>
    <property type="project" value="InterPro"/>
</dbReference>
<evidence type="ECO:0000256" key="8">
    <source>
        <dbReference type="SAM" id="Phobius"/>
    </source>
</evidence>
<evidence type="ECO:0000256" key="7">
    <source>
        <dbReference type="ARBA" id="ARBA00023136"/>
    </source>
</evidence>
<evidence type="ECO:0000313" key="11">
    <source>
        <dbReference type="Proteomes" id="UP000732377"/>
    </source>
</evidence>
<dbReference type="InterPro" id="IPR036259">
    <property type="entry name" value="MFS_trans_sf"/>
</dbReference>
<name>A0A953LFA1_SYMTR</name>
<evidence type="ECO:0000256" key="3">
    <source>
        <dbReference type="ARBA" id="ARBA00022448"/>
    </source>
</evidence>
<feature type="transmembrane region" description="Helical" evidence="8">
    <location>
        <begin position="12"/>
        <end position="30"/>
    </location>
</feature>
<dbReference type="Gene3D" id="1.20.1250.20">
    <property type="entry name" value="MFS general substrate transporter like domains"/>
    <property type="match status" value="1"/>
</dbReference>
<accession>A0A953LFA1</accession>
<dbReference type="Proteomes" id="UP000732377">
    <property type="component" value="Unassembled WGS sequence"/>
</dbReference>
<dbReference type="GO" id="GO:0005886">
    <property type="term" value="C:plasma membrane"/>
    <property type="evidence" value="ECO:0007669"/>
    <property type="project" value="UniProtKB-SubCell"/>
</dbReference>
<evidence type="ECO:0000259" key="9">
    <source>
        <dbReference type="PROSITE" id="PS50850"/>
    </source>
</evidence>
<feature type="transmembrane region" description="Helical" evidence="8">
    <location>
        <begin position="105"/>
        <end position="127"/>
    </location>
</feature>
<feature type="transmembrane region" description="Helical" evidence="8">
    <location>
        <begin position="163"/>
        <end position="185"/>
    </location>
</feature>
<feature type="transmembrane region" description="Helical" evidence="8">
    <location>
        <begin position="369"/>
        <end position="388"/>
    </location>
</feature>
<evidence type="ECO:0000256" key="1">
    <source>
        <dbReference type="ARBA" id="ARBA00004651"/>
    </source>
</evidence>
<dbReference type="PANTHER" id="PTHR43271:SF1">
    <property type="entry name" value="INNER MEMBRANE TRANSPORT PROTEIN YNFM"/>
    <property type="match status" value="1"/>
</dbReference>
<evidence type="ECO:0000256" key="5">
    <source>
        <dbReference type="ARBA" id="ARBA00022692"/>
    </source>
</evidence>
<dbReference type="PANTHER" id="PTHR43271">
    <property type="entry name" value="BLL2771 PROTEIN"/>
    <property type="match status" value="1"/>
</dbReference>
<feature type="transmembrane region" description="Helical" evidence="8">
    <location>
        <begin position="219"/>
        <end position="238"/>
    </location>
</feature>
<dbReference type="InterPro" id="IPR020846">
    <property type="entry name" value="MFS_dom"/>
</dbReference>
<evidence type="ECO:0000256" key="2">
    <source>
        <dbReference type="ARBA" id="ARBA00008335"/>
    </source>
</evidence>
<keyword evidence="6 8" id="KW-1133">Transmembrane helix</keyword>
<feature type="transmembrane region" description="Helical" evidence="8">
    <location>
        <begin position="310"/>
        <end position="329"/>
    </location>
</feature>
<feature type="transmembrane region" description="Helical" evidence="8">
    <location>
        <begin position="80"/>
        <end position="99"/>
    </location>
</feature>
<evidence type="ECO:0000256" key="4">
    <source>
        <dbReference type="ARBA" id="ARBA00022475"/>
    </source>
</evidence>
<reference evidence="10" key="1">
    <citation type="submission" date="2017-11" db="EMBL/GenBank/DDBJ databases">
        <title>Three new genomes from thermophilic consortium.</title>
        <authorList>
            <person name="Quaggio R."/>
            <person name="Amgarten D."/>
            <person name="Setubal J.C."/>
        </authorList>
    </citation>
    <scope>NUCLEOTIDE SEQUENCE</scope>
    <source>
        <strain evidence="10">ZCTH01-B2</strain>
    </source>
</reference>
<comment type="caution">
    <text evidence="10">The sequence shown here is derived from an EMBL/GenBank/DDBJ whole genome shotgun (WGS) entry which is preliminary data.</text>
</comment>
<keyword evidence="7 8" id="KW-0472">Membrane</keyword>